<evidence type="ECO:0000256" key="4">
    <source>
        <dbReference type="ARBA" id="ARBA00023033"/>
    </source>
</evidence>
<comment type="caution">
    <text evidence="6">The sequence shown here is derived from an EMBL/GenBank/DDBJ whole genome shotgun (WGS) entry which is preliminary data.</text>
</comment>
<dbReference type="PANTHER" id="PTHR30011">
    <property type="entry name" value="ALKANESULFONATE MONOOXYGENASE-RELATED"/>
    <property type="match status" value="1"/>
</dbReference>
<dbReference type="GO" id="GO:0016705">
    <property type="term" value="F:oxidoreductase activity, acting on paired donors, with incorporation or reduction of molecular oxygen"/>
    <property type="evidence" value="ECO:0007669"/>
    <property type="project" value="InterPro"/>
</dbReference>
<dbReference type="SUPFAM" id="SSF51679">
    <property type="entry name" value="Bacterial luciferase-like"/>
    <property type="match status" value="1"/>
</dbReference>
<evidence type="ECO:0000256" key="2">
    <source>
        <dbReference type="ARBA" id="ARBA00022643"/>
    </source>
</evidence>
<dbReference type="Pfam" id="PF00296">
    <property type="entry name" value="Bac_luciferase"/>
    <property type="match status" value="1"/>
</dbReference>
<dbReference type="Gene3D" id="3.20.20.30">
    <property type="entry name" value="Luciferase-like domain"/>
    <property type="match status" value="1"/>
</dbReference>
<dbReference type="InterPro" id="IPR020020">
    <property type="entry name" value="Luciferase-type_oxidoreductase"/>
</dbReference>
<name>A0A8J2YL85_9RHOB</name>
<evidence type="ECO:0000313" key="6">
    <source>
        <dbReference type="EMBL" id="GGE49585.1"/>
    </source>
</evidence>
<evidence type="ECO:0000259" key="5">
    <source>
        <dbReference type="Pfam" id="PF00296"/>
    </source>
</evidence>
<keyword evidence="4" id="KW-0503">Monooxygenase</keyword>
<reference evidence="6" key="1">
    <citation type="journal article" date="2014" name="Int. J. Syst. Evol. Microbiol.">
        <title>Complete genome sequence of Corynebacterium casei LMG S-19264T (=DSM 44701T), isolated from a smear-ripened cheese.</title>
        <authorList>
            <consortium name="US DOE Joint Genome Institute (JGI-PGF)"/>
            <person name="Walter F."/>
            <person name="Albersmeier A."/>
            <person name="Kalinowski J."/>
            <person name="Ruckert C."/>
        </authorList>
    </citation>
    <scope>NUCLEOTIDE SEQUENCE</scope>
    <source>
        <strain evidence="6">CCM 7684</strain>
    </source>
</reference>
<sequence>MSIGLVLPVRTGSDDIDFRKQLELAALADELGFSALWVRDVPLNGPWYPEPIGHLDPWVMLGALAARTRTIALGTAATVLPLRHPVHIAKSAVSLQALSGDRLLLGLGSGDRPEEYRAFNRDFESRRELFKAGWEELAAAFAAPSSITAGDTRFELRPVPTVAPPMLAIGSAGQSLDWIARKARGWATYYREPAVQRDRHALWRQAVTRGAGGGFRAFAVAMGITLNADAGEPPERLKLGYRTGVNGLAGILDEQRALGVHHLMLNLETSGLPVRDALTQVAQASGLTASSG</sequence>
<evidence type="ECO:0000256" key="1">
    <source>
        <dbReference type="ARBA" id="ARBA00022630"/>
    </source>
</evidence>
<gene>
    <name evidence="6" type="ORF">GCM10007276_28400</name>
</gene>
<keyword evidence="3" id="KW-0560">Oxidoreductase</keyword>
<dbReference type="InterPro" id="IPR036661">
    <property type="entry name" value="Luciferase-like_sf"/>
</dbReference>
<evidence type="ECO:0000313" key="7">
    <source>
        <dbReference type="Proteomes" id="UP000602745"/>
    </source>
</evidence>
<accession>A0A8J2YL85</accession>
<dbReference type="NCBIfam" id="TIGR03571">
    <property type="entry name" value="lucif_BA3436"/>
    <property type="match status" value="1"/>
</dbReference>
<dbReference type="InterPro" id="IPR011251">
    <property type="entry name" value="Luciferase-like_dom"/>
</dbReference>
<reference evidence="6" key="2">
    <citation type="submission" date="2020-09" db="EMBL/GenBank/DDBJ databases">
        <authorList>
            <person name="Sun Q."/>
            <person name="Sedlacek I."/>
        </authorList>
    </citation>
    <scope>NUCLEOTIDE SEQUENCE</scope>
    <source>
        <strain evidence="6">CCM 7684</strain>
    </source>
</reference>
<keyword evidence="7" id="KW-1185">Reference proteome</keyword>
<protein>
    <submittedName>
        <fullName evidence="6">Coenzyme F420-dependent N5,N10-methylene tetrahydromethanopterin reductase</fullName>
    </submittedName>
</protein>
<dbReference type="EMBL" id="BMCP01000003">
    <property type="protein sequence ID" value="GGE49585.1"/>
    <property type="molecule type" value="Genomic_DNA"/>
</dbReference>
<dbReference type="Proteomes" id="UP000602745">
    <property type="component" value="Unassembled WGS sequence"/>
</dbReference>
<dbReference type="GO" id="GO:0004497">
    <property type="term" value="F:monooxygenase activity"/>
    <property type="evidence" value="ECO:0007669"/>
    <property type="project" value="UniProtKB-KW"/>
</dbReference>
<dbReference type="PANTHER" id="PTHR30011:SF16">
    <property type="entry name" value="C2H2 FINGER DOMAIN TRANSCRIPTION FACTOR (EUROFUNG)-RELATED"/>
    <property type="match status" value="1"/>
</dbReference>
<evidence type="ECO:0000256" key="3">
    <source>
        <dbReference type="ARBA" id="ARBA00023002"/>
    </source>
</evidence>
<feature type="domain" description="Luciferase-like" evidence="5">
    <location>
        <begin position="3"/>
        <end position="221"/>
    </location>
</feature>
<organism evidence="6 7">
    <name type="scientific">Agaricicola taiwanensis</name>
    <dbReference type="NCBI Taxonomy" id="591372"/>
    <lineage>
        <taxon>Bacteria</taxon>
        <taxon>Pseudomonadati</taxon>
        <taxon>Pseudomonadota</taxon>
        <taxon>Alphaproteobacteria</taxon>
        <taxon>Rhodobacterales</taxon>
        <taxon>Paracoccaceae</taxon>
        <taxon>Agaricicola</taxon>
    </lineage>
</organism>
<keyword evidence="1" id="KW-0285">Flavoprotein</keyword>
<dbReference type="InterPro" id="IPR051260">
    <property type="entry name" value="Diverse_substr_monoxygenases"/>
</dbReference>
<keyword evidence="2" id="KW-0288">FMN</keyword>
<proteinExistence type="predicted"/>
<dbReference type="AlphaFoldDB" id="A0A8J2YL85"/>